<dbReference type="InParanoid" id="A0A5N4A509"/>
<dbReference type="SUPFAM" id="SSF47807">
    <property type="entry name" value="5' to 3' exonuclease, C-terminal subdomain"/>
    <property type="match status" value="1"/>
</dbReference>
<feature type="domain" description="XPG-I" evidence="19">
    <location>
        <begin position="138"/>
        <end position="209"/>
    </location>
</feature>
<dbReference type="InterPro" id="IPR036279">
    <property type="entry name" value="5-3_exonuclease_C_sf"/>
</dbReference>
<feature type="region of interest" description="Disordered" evidence="18">
    <location>
        <begin position="408"/>
        <end position="430"/>
    </location>
</feature>
<dbReference type="SMART" id="SM00485">
    <property type="entry name" value="XPGN"/>
    <property type="match status" value="1"/>
</dbReference>
<sequence>MGISGLLPFLESASKKCYINEFRGLTVAIDSYCWLHKGTFSCADKLVRGEPTDAYVKYCFKYINLLRSYNIKPILVFDGQHLPAKKETERRRREHRLHARNRATELLRLGKVEEARQYLRQSVNITHEMALALIKECRKNKIDCIVAPYEADAQLAYLNRCGIADVVITEDSDLILFGCSKIFFKFNLDGSGVLVEHNKLITAMKMRPDQYTFDKFRYMCIISGCDYLDSLPGIGLKKAHKAVLLTHNPDIYKLLPRLPQYLNLSKLVVTEEYIENFKFADATIRHQVVYDPISRKQVPLTDPKDASTELKHLKNAGTIDESDRSFEMAIGNIDPISLKVMDTWNPEGEVLANDSIWSKVYKKSQQPQICKITPTKRTVEKDVPVADTALIQEREMLEYEKKLEEELKVYHRTEPPPKRRKSEEPSAPLEEKVEVHINNPFVKQKRLSKFSTTCVDPNQHVVSRFFKVQSSSSIITNIETEECKNSNTILETESVEVTECSSDASSKEELVDERLSPILNKTSVQSFRHQFSKKVYQHSIESETVLLSCSSIESTLSGDITDSDIEKVTSVNVVDVESEVVCLAKSERSQKGKAVQVKRSAGKVDLSRFRKATQPTISSLFNKMRTQS</sequence>
<protein>
    <recommendedName>
        <fullName evidence="3 17">Exonuclease 1</fullName>
        <ecNumber evidence="17">3.1.-.-</ecNumber>
    </recommendedName>
</protein>
<feature type="domain" description="XPG N-terminal" evidence="20">
    <location>
        <begin position="1"/>
        <end position="99"/>
    </location>
</feature>
<dbReference type="InterPro" id="IPR044752">
    <property type="entry name" value="PIN-like_EXO1"/>
</dbReference>
<keyword evidence="14 17" id="KW-0238">DNA-binding</keyword>
<comment type="function">
    <text evidence="17">5'-&gt;3' double-stranded DNA exonuclease which may also possess a cryptic 3'-&gt;5' double-stranded DNA exonuclease activity. Functions in DNA mismatch repair.</text>
</comment>
<evidence type="ECO:0000256" key="14">
    <source>
        <dbReference type="ARBA" id="ARBA00023125"/>
    </source>
</evidence>
<evidence type="ECO:0000256" key="9">
    <source>
        <dbReference type="ARBA" id="ARBA00022769"/>
    </source>
</evidence>
<comment type="subcellular location">
    <subcellularLocation>
        <location evidence="1 17">Nucleus</location>
    </subcellularLocation>
</comment>
<evidence type="ECO:0000313" key="22">
    <source>
        <dbReference type="Proteomes" id="UP000327044"/>
    </source>
</evidence>
<keyword evidence="5 17" id="KW-0540">Nuclease</keyword>
<dbReference type="SMART" id="SM00279">
    <property type="entry name" value="HhH2"/>
    <property type="match status" value="1"/>
</dbReference>
<dbReference type="FunFam" id="3.40.50.1010:FF:000002">
    <property type="entry name" value="Exonuclease 1, putative"/>
    <property type="match status" value="1"/>
</dbReference>
<dbReference type="Gene3D" id="1.10.150.20">
    <property type="entry name" value="5' to 3' exonuclease, C-terminal subdomain"/>
    <property type="match status" value="1"/>
</dbReference>
<keyword evidence="7" id="KW-0255">Endonuclease</keyword>
<name>A0A5N4A509_PHOPY</name>
<dbReference type="PANTHER" id="PTHR11081">
    <property type="entry name" value="FLAP ENDONUCLEASE FAMILY MEMBER"/>
    <property type="match status" value="1"/>
</dbReference>
<evidence type="ECO:0000259" key="20">
    <source>
        <dbReference type="SMART" id="SM00485"/>
    </source>
</evidence>
<keyword evidence="12 17" id="KW-0460">Magnesium</keyword>
<reference evidence="21 22" key="1">
    <citation type="journal article" date="2018" name="Elife">
        <title>Firefly genomes illuminate parallel origins of bioluminescence in beetles.</title>
        <authorList>
            <person name="Fallon T.R."/>
            <person name="Lower S.E."/>
            <person name="Chang C.H."/>
            <person name="Bessho-Uehara M."/>
            <person name="Martin G.J."/>
            <person name="Bewick A.J."/>
            <person name="Behringer M."/>
            <person name="Debat H.J."/>
            <person name="Wong I."/>
            <person name="Day J.C."/>
            <person name="Suvorov A."/>
            <person name="Silva C.J."/>
            <person name="Stanger-Hall K.F."/>
            <person name="Hall D.W."/>
            <person name="Schmitz R.J."/>
            <person name="Nelson D.R."/>
            <person name="Lewis S.M."/>
            <person name="Shigenobu S."/>
            <person name="Bybee S.M."/>
            <person name="Larracuente A.M."/>
            <person name="Oba Y."/>
            <person name="Weng J.K."/>
        </authorList>
    </citation>
    <scope>NUCLEOTIDE SEQUENCE [LARGE SCALE GENOMIC DNA]</scope>
    <source>
        <strain evidence="21">1611_PpyrPB1</strain>
        <tissue evidence="21">Whole body</tissue>
    </source>
</reference>
<evidence type="ECO:0000256" key="13">
    <source>
        <dbReference type="ARBA" id="ARBA00022881"/>
    </source>
</evidence>
<dbReference type="InterPro" id="IPR008918">
    <property type="entry name" value="HhH2"/>
</dbReference>
<evidence type="ECO:0000256" key="11">
    <source>
        <dbReference type="ARBA" id="ARBA00022839"/>
    </source>
</evidence>
<dbReference type="CDD" id="cd09908">
    <property type="entry name" value="H3TH_EXO1"/>
    <property type="match status" value="1"/>
</dbReference>
<dbReference type="GO" id="GO:0046872">
    <property type="term" value="F:metal ion binding"/>
    <property type="evidence" value="ECO:0007669"/>
    <property type="project" value="UniProtKB-UniRule"/>
</dbReference>
<dbReference type="Pfam" id="PF00867">
    <property type="entry name" value="XPG_I"/>
    <property type="match status" value="1"/>
</dbReference>
<evidence type="ECO:0000256" key="3">
    <source>
        <dbReference type="ARBA" id="ARBA00020324"/>
    </source>
</evidence>
<keyword evidence="4" id="KW-0597">Phosphoprotein</keyword>
<dbReference type="InterPro" id="IPR006084">
    <property type="entry name" value="XPG/Rad2"/>
</dbReference>
<dbReference type="GO" id="GO:0035312">
    <property type="term" value="F:5'-3' DNA exonuclease activity"/>
    <property type="evidence" value="ECO:0007669"/>
    <property type="project" value="UniProtKB-UniRule"/>
</dbReference>
<keyword evidence="9 17" id="KW-0228">DNA excision</keyword>
<proteinExistence type="inferred from homology"/>
<evidence type="ECO:0000256" key="12">
    <source>
        <dbReference type="ARBA" id="ARBA00022842"/>
    </source>
</evidence>
<keyword evidence="6 17" id="KW-0479">Metal-binding</keyword>
<dbReference type="EMBL" id="VVIM01000010">
    <property type="protein sequence ID" value="KAB0792424.1"/>
    <property type="molecule type" value="Genomic_DNA"/>
</dbReference>
<dbReference type="SMART" id="SM00484">
    <property type="entry name" value="XPGI"/>
    <property type="match status" value="1"/>
</dbReference>
<evidence type="ECO:0000313" key="21">
    <source>
        <dbReference type="EMBL" id="KAB0792424.1"/>
    </source>
</evidence>
<dbReference type="InterPro" id="IPR006086">
    <property type="entry name" value="XPG-I_dom"/>
</dbReference>
<evidence type="ECO:0000256" key="4">
    <source>
        <dbReference type="ARBA" id="ARBA00022553"/>
    </source>
</evidence>
<evidence type="ECO:0000259" key="19">
    <source>
        <dbReference type="SMART" id="SM00484"/>
    </source>
</evidence>
<dbReference type="Gene3D" id="3.40.50.1010">
    <property type="entry name" value="5'-nuclease"/>
    <property type="match status" value="1"/>
</dbReference>
<evidence type="ECO:0000256" key="1">
    <source>
        <dbReference type="ARBA" id="ARBA00004123"/>
    </source>
</evidence>
<organism evidence="21 22">
    <name type="scientific">Photinus pyralis</name>
    <name type="common">Common eastern firefly</name>
    <name type="synonym">Lampyris pyralis</name>
    <dbReference type="NCBI Taxonomy" id="7054"/>
    <lineage>
        <taxon>Eukaryota</taxon>
        <taxon>Metazoa</taxon>
        <taxon>Ecdysozoa</taxon>
        <taxon>Arthropoda</taxon>
        <taxon>Hexapoda</taxon>
        <taxon>Insecta</taxon>
        <taxon>Pterygota</taxon>
        <taxon>Neoptera</taxon>
        <taxon>Endopterygota</taxon>
        <taxon>Coleoptera</taxon>
        <taxon>Polyphaga</taxon>
        <taxon>Elateriformia</taxon>
        <taxon>Elateroidea</taxon>
        <taxon>Lampyridae</taxon>
        <taxon>Lampyrinae</taxon>
        <taxon>Photinus</taxon>
    </lineage>
</organism>
<dbReference type="Proteomes" id="UP000327044">
    <property type="component" value="Unassembled WGS sequence"/>
</dbReference>
<gene>
    <name evidence="21" type="ORF">PPYR_14383</name>
</gene>
<dbReference type="FunFam" id="1.10.150.20:FF:000011">
    <property type="entry name" value="exonuclease 1"/>
    <property type="match status" value="1"/>
</dbReference>
<dbReference type="EC" id="3.1.-.-" evidence="17"/>
<evidence type="ECO:0000256" key="2">
    <source>
        <dbReference type="ARBA" id="ARBA00010563"/>
    </source>
</evidence>
<dbReference type="SUPFAM" id="SSF88723">
    <property type="entry name" value="PIN domain-like"/>
    <property type="match status" value="1"/>
</dbReference>
<evidence type="ECO:0000256" key="10">
    <source>
        <dbReference type="ARBA" id="ARBA00022801"/>
    </source>
</evidence>
<comment type="cofactor">
    <cofactor evidence="17">
        <name>Mg(2+)</name>
        <dbReference type="ChEBI" id="CHEBI:18420"/>
    </cofactor>
    <text evidence="17">Binds 2 magnesium ions per subunit. They probably participate in the reaction catalyzed by the enzyme. May bind an additional third magnesium ion after substrate binding.</text>
</comment>
<evidence type="ECO:0000256" key="6">
    <source>
        <dbReference type="ARBA" id="ARBA00022723"/>
    </source>
</evidence>
<dbReference type="AlphaFoldDB" id="A0A5N4A509"/>
<evidence type="ECO:0000256" key="18">
    <source>
        <dbReference type="SAM" id="MobiDB-lite"/>
    </source>
</evidence>
<dbReference type="GO" id="GO:0005634">
    <property type="term" value="C:nucleus"/>
    <property type="evidence" value="ECO:0007669"/>
    <property type="project" value="UniProtKB-SubCell"/>
</dbReference>
<keyword evidence="22" id="KW-1185">Reference proteome</keyword>
<evidence type="ECO:0000256" key="5">
    <source>
        <dbReference type="ARBA" id="ARBA00022722"/>
    </source>
</evidence>
<dbReference type="GO" id="GO:0006298">
    <property type="term" value="P:mismatch repair"/>
    <property type="evidence" value="ECO:0007669"/>
    <property type="project" value="TreeGrafter"/>
</dbReference>
<dbReference type="GO" id="GO:0003677">
    <property type="term" value="F:DNA binding"/>
    <property type="evidence" value="ECO:0007669"/>
    <property type="project" value="UniProtKB-UniRule"/>
</dbReference>
<evidence type="ECO:0000256" key="17">
    <source>
        <dbReference type="RuleBase" id="RU910737"/>
    </source>
</evidence>
<keyword evidence="15 17" id="KW-0234">DNA repair</keyword>
<dbReference type="OrthoDB" id="26491at2759"/>
<dbReference type="InterPro" id="IPR006085">
    <property type="entry name" value="XPG_DNA_repair_N"/>
</dbReference>
<comment type="similarity">
    <text evidence="2 17">Belongs to the XPG/RAD2 endonuclease family. EXO1 subfamily.</text>
</comment>
<dbReference type="CDD" id="cd09857">
    <property type="entry name" value="PIN_EXO1"/>
    <property type="match status" value="1"/>
</dbReference>
<keyword evidence="13 17" id="KW-0267">Excision nuclease</keyword>
<evidence type="ECO:0000256" key="7">
    <source>
        <dbReference type="ARBA" id="ARBA00022759"/>
    </source>
</evidence>
<evidence type="ECO:0000256" key="16">
    <source>
        <dbReference type="ARBA" id="ARBA00023242"/>
    </source>
</evidence>
<dbReference type="PRINTS" id="PR00853">
    <property type="entry name" value="XPGRADSUPER"/>
</dbReference>
<dbReference type="GO" id="GO:0006310">
    <property type="term" value="P:DNA recombination"/>
    <property type="evidence" value="ECO:0007669"/>
    <property type="project" value="TreeGrafter"/>
</dbReference>
<evidence type="ECO:0000256" key="15">
    <source>
        <dbReference type="ARBA" id="ARBA00023204"/>
    </source>
</evidence>
<dbReference type="Pfam" id="PF00752">
    <property type="entry name" value="XPG_N"/>
    <property type="match status" value="1"/>
</dbReference>
<dbReference type="InterPro" id="IPR019974">
    <property type="entry name" value="XPG_CS"/>
</dbReference>
<keyword evidence="16 17" id="KW-0539">Nucleus</keyword>
<dbReference type="PANTHER" id="PTHR11081:SF8">
    <property type="entry name" value="EXONUCLEASE 1"/>
    <property type="match status" value="1"/>
</dbReference>
<dbReference type="InterPro" id="IPR037315">
    <property type="entry name" value="EXO1_H3TH"/>
</dbReference>
<dbReference type="GO" id="GO:0017108">
    <property type="term" value="F:5'-flap endonuclease activity"/>
    <property type="evidence" value="ECO:0007669"/>
    <property type="project" value="TreeGrafter"/>
</dbReference>
<dbReference type="FunCoup" id="A0A5N4A509">
    <property type="interactions" value="820"/>
</dbReference>
<keyword evidence="10 17" id="KW-0378">Hydrolase</keyword>
<evidence type="ECO:0000256" key="8">
    <source>
        <dbReference type="ARBA" id="ARBA00022763"/>
    </source>
</evidence>
<keyword evidence="8 17" id="KW-0227">DNA damage</keyword>
<dbReference type="PROSITE" id="PS00841">
    <property type="entry name" value="XPG_1"/>
    <property type="match status" value="1"/>
</dbReference>
<dbReference type="InterPro" id="IPR029060">
    <property type="entry name" value="PIN-like_dom_sf"/>
</dbReference>
<comment type="caution">
    <text evidence="21">The sequence shown here is derived from an EMBL/GenBank/DDBJ whole genome shotgun (WGS) entry which is preliminary data.</text>
</comment>
<accession>A0A5N4A509</accession>
<keyword evidence="11 17" id="KW-0269">Exonuclease</keyword>